<evidence type="ECO:0000313" key="10">
    <source>
        <dbReference type="Proteomes" id="UP000371041"/>
    </source>
</evidence>
<keyword evidence="3" id="KW-0813">Transport</keyword>
<dbReference type="PANTHER" id="PTHR36838:SF1">
    <property type="entry name" value="SLR1864 PROTEIN"/>
    <property type="match status" value="1"/>
</dbReference>
<feature type="transmembrane region" description="Helical" evidence="8">
    <location>
        <begin position="226"/>
        <end position="248"/>
    </location>
</feature>
<dbReference type="Pfam" id="PF03547">
    <property type="entry name" value="Mem_trans"/>
    <property type="match status" value="2"/>
</dbReference>
<protein>
    <submittedName>
        <fullName evidence="9">AEC family transporter</fullName>
    </submittedName>
</protein>
<keyword evidence="7 8" id="KW-0472">Membrane</keyword>
<evidence type="ECO:0000256" key="7">
    <source>
        <dbReference type="ARBA" id="ARBA00023136"/>
    </source>
</evidence>
<feature type="transmembrane region" description="Helical" evidence="8">
    <location>
        <begin position="65"/>
        <end position="87"/>
    </location>
</feature>
<dbReference type="KEGG" id="sace:GIY23_11205"/>
<feature type="transmembrane region" description="Helical" evidence="8">
    <location>
        <begin position="287"/>
        <end position="307"/>
    </location>
</feature>
<keyword evidence="5 8" id="KW-0812">Transmembrane</keyword>
<name>A0A5Q3Q6B7_9PSEU</name>
<dbReference type="GO" id="GO:0005886">
    <property type="term" value="C:plasma membrane"/>
    <property type="evidence" value="ECO:0007669"/>
    <property type="project" value="UniProtKB-SubCell"/>
</dbReference>
<comment type="subcellular location">
    <subcellularLocation>
        <location evidence="1">Cell membrane</location>
        <topology evidence="1">Multi-pass membrane protein</topology>
    </subcellularLocation>
</comment>
<gene>
    <name evidence="9" type="ORF">GIY23_11205</name>
</gene>
<accession>A0A5Q3Q6B7</accession>
<dbReference type="EMBL" id="CP045929">
    <property type="protein sequence ID" value="QGK70012.1"/>
    <property type="molecule type" value="Genomic_DNA"/>
</dbReference>
<evidence type="ECO:0000256" key="2">
    <source>
        <dbReference type="ARBA" id="ARBA00010145"/>
    </source>
</evidence>
<evidence type="ECO:0000313" key="9">
    <source>
        <dbReference type="EMBL" id="QGK70012.1"/>
    </source>
</evidence>
<evidence type="ECO:0000256" key="8">
    <source>
        <dbReference type="SAM" id="Phobius"/>
    </source>
</evidence>
<keyword evidence="10" id="KW-1185">Reference proteome</keyword>
<feature type="transmembrane region" description="Helical" evidence="8">
    <location>
        <begin position="31"/>
        <end position="53"/>
    </location>
</feature>
<dbReference type="PANTHER" id="PTHR36838">
    <property type="entry name" value="AUXIN EFFLUX CARRIER FAMILY PROTEIN"/>
    <property type="match status" value="1"/>
</dbReference>
<reference evidence="10" key="1">
    <citation type="submission" date="2019-11" db="EMBL/GenBank/DDBJ databases">
        <title>The complete genome sequence of Saccharopolyspora sp. E2A.</title>
        <authorList>
            <person name="Zhang G."/>
        </authorList>
    </citation>
    <scope>NUCLEOTIDE SEQUENCE [LARGE SCALE GENOMIC DNA]</scope>
    <source>
        <strain evidence="10">E2A</strain>
    </source>
</reference>
<dbReference type="InterPro" id="IPR004776">
    <property type="entry name" value="Mem_transp_PIN-like"/>
</dbReference>
<evidence type="ECO:0000256" key="6">
    <source>
        <dbReference type="ARBA" id="ARBA00022989"/>
    </source>
</evidence>
<dbReference type="Gene3D" id="1.20.1530.20">
    <property type="match status" value="1"/>
</dbReference>
<dbReference type="InterPro" id="IPR038770">
    <property type="entry name" value="Na+/solute_symporter_sf"/>
</dbReference>
<dbReference type="RefSeq" id="WP_154076595.1">
    <property type="nucleotide sequence ID" value="NZ_CP045929.1"/>
</dbReference>
<dbReference type="Proteomes" id="UP000371041">
    <property type="component" value="Chromosome"/>
</dbReference>
<evidence type="ECO:0000256" key="5">
    <source>
        <dbReference type="ARBA" id="ARBA00022692"/>
    </source>
</evidence>
<feature type="transmembrane region" description="Helical" evidence="8">
    <location>
        <begin position="123"/>
        <end position="143"/>
    </location>
</feature>
<organism evidence="9 10">
    <name type="scientific">Allosaccharopolyspora coralli</name>
    <dbReference type="NCBI Taxonomy" id="2665642"/>
    <lineage>
        <taxon>Bacteria</taxon>
        <taxon>Bacillati</taxon>
        <taxon>Actinomycetota</taxon>
        <taxon>Actinomycetes</taxon>
        <taxon>Pseudonocardiales</taxon>
        <taxon>Pseudonocardiaceae</taxon>
        <taxon>Allosaccharopolyspora</taxon>
    </lineage>
</organism>
<sequence>MLTVLPSFVPIWALAAVGFLARRTGVLDARAGQALTAFVFTFAAPSLVFSTLATSSPRGVFQPAVAGFVVTSVITLLAGGLVSWLWWQRRGGEQVLTGMAGGYVNAGNLGIPVAVQVLGNTEFIIAVILLQTVLLTPLCLLLVEYSSGRAGRGLLPMLRAPFRNPIVVGSLAGLVVLLSGVQLPEVVLRPVEMLGRAAVPAGLFVLGMALYRGVGSGNEPSRPGEIVTVTVMKLLVQPAIAVAVGTVLGVSGPALLALVLCSGLPTAQNVFVYSHHFRLVSSFVRDTVFVTTLLSMGTLACITWLFGP</sequence>
<feature type="transmembrane region" description="Helical" evidence="8">
    <location>
        <begin position="164"/>
        <end position="181"/>
    </location>
</feature>
<feature type="transmembrane region" description="Helical" evidence="8">
    <location>
        <begin position="193"/>
        <end position="214"/>
    </location>
</feature>
<keyword evidence="4" id="KW-1003">Cell membrane</keyword>
<keyword evidence="6 8" id="KW-1133">Transmembrane helix</keyword>
<dbReference type="AlphaFoldDB" id="A0A5Q3Q6B7"/>
<dbReference type="GO" id="GO:0055085">
    <property type="term" value="P:transmembrane transport"/>
    <property type="evidence" value="ECO:0007669"/>
    <property type="project" value="InterPro"/>
</dbReference>
<proteinExistence type="inferred from homology"/>
<comment type="similarity">
    <text evidence="2">Belongs to the auxin efflux carrier (TC 2.A.69) family.</text>
</comment>
<evidence type="ECO:0000256" key="4">
    <source>
        <dbReference type="ARBA" id="ARBA00022475"/>
    </source>
</evidence>
<evidence type="ECO:0000256" key="1">
    <source>
        <dbReference type="ARBA" id="ARBA00004651"/>
    </source>
</evidence>
<evidence type="ECO:0000256" key="3">
    <source>
        <dbReference type="ARBA" id="ARBA00022448"/>
    </source>
</evidence>